<dbReference type="AlphaFoldDB" id="A0A1M7J0K2"/>
<dbReference type="GO" id="GO:0006303">
    <property type="term" value="P:double-strand break repair via nonhomologous end joining"/>
    <property type="evidence" value="ECO:0007669"/>
    <property type="project" value="UniProtKB-UniRule"/>
</dbReference>
<feature type="compositionally biased region" description="Basic residues" evidence="4">
    <location>
        <begin position="265"/>
        <end position="276"/>
    </location>
</feature>
<evidence type="ECO:0000256" key="1">
    <source>
        <dbReference type="ARBA" id="ARBA00023125"/>
    </source>
</evidence>
<keyword evidence="1 3" id="KW-0238">DNA-binding</keyword>
<comment type="subunit">
    <text evidence="3">Homodimer. Interacts with LigD.</text>
</comment>
<comment type="similarity">
    <text evidence="3">Belongs to the prokaryotic Ku family.</text>
</comment>
<dbReference type="InterPro" id="IPR009187">
    <property type="entry name" value="Prok_Ku"/>
</dbReference>
<dbReference type="CDD" id="cd00789">
    <property type="entry name" value="KU_like"/>
    <property type="match status" value="1"/>
</dbReference>
<gene>
    <name evidence="3" type="primary">ku</name>
    <name evidence="6" type="ORF">SAMN05660826_01112</name>
</gene>
<protein>
    <recommendedName>
        <fullName evidence="3">Non-homologous end joining protein Ku</fullName>
    </recommendedName>
</protein>
<dbReference type="HAMAP" id="MF_01875">
    <property type="entry name" value="Prokaryotic_Ku"/>
    <property type="match status" value="1"/>
</dbReference>
<name>A0A1M7J0K2_9FIRM</name>
<dbReference type="SMART" id="SM00559">
    <property type="entry name" value="Ku78"/>
    <property type="match status" value="1"/>
</dbReference>
<dbReference type="GO" id="GO:0006310">
    <property type="term" value="P:DNA recombination"/>
    <property type="evidence" value="ECO:0007669"/>
    <property type="project" value="UniProtKB-KW"/>
</dbReference>
<proteinExistence type="inferred from homology"/>
<evidence type="ECO:0000256" key="4">
    <source>
        <dbReference type="SAM" id="MobiDB-lite"/>
    </source>
</evidence>
<dbReference type="GO" id="GO:0003690">
    <property type="term" value="F:double-stranded DNA binding"/>
    <property type="evidence" value="ECO:0007669"/>
    <property type="project" value="UniProtKB-UniRule"/>
</dbReference>
<evidence type="ECO:0000313" key="7">
    <source>
        <dbReference type="Proteomes" id="UP000184375"/>
    </source>
</evidence>
<organism evidence="6 7">
    <name type="scientific">Caldanaerovirga acetigignens</name>
    <dbReference type="NCBI Taxonomy" id="447595"/>
    <lineage>
        <taxon>Bacteria</taxon>
        <taxon>Bacillati</taxon>
        <taxon>Bacillota</taxon>
        <taxon>Clostridia</taxon>
        <taxon>Thermosediminibacterales</taxon>
        <taxon>Thermosediminibacteraceae</taxon>
        <taxon>Caldanaerovirga</taxon>
    </lineage>
</organism>
<dbReference type="NCBIfam" id="TIGR02772">
    <property type="entry name" value="Ku_bact"/>
    <property type="match status" value="1"/>
</dbReference>
<dbReference type="STRING" id="447595.SAMN05660826_01112"/>
<evidence type="ECO:0000256" key="2">
    <source>
        <dbReference type="ARBA" id="ARBA00023172"/>
    </source>
</evidence>
<dbReference type="InterPro" id="IPR016194">
    <property type="entry name" value="SPOC-like_C_dom_sf"/>
</dbReference>
<sequence>MRALWRGSISFGLVNVPVKMYAATERKSLSFRQIHRACGTPIRYEKVCPFCNRKVEDEEIVRGYEYEKGKFVVIEEKDLESIPDETTRTIDIVDFVNLSEIDPVYFDRSYFLGPEETGQKAYVLLFEALKKTGKIAIAKVMIRSKQHLACVRPYGEKHLVMETMFYPDEVRSAGDVPILPDVKLHENEVKMAMQLIGSLSSDFKPEKYTDEYRKAVLDIIRAKVEGEEVKVPPGREEKVVDLMEALKASLAMVEREKEKAEKKKASGAKRKKAATS</sequence>
<comment type="function">
    <text evidence="3">With LigD forms a non-homologous end joining (NHEJ) DNA repair enzyme, which repairs dsDNA breaks with reduced fidelity. Binds linear dsDNA with 5'- and 3'- overhangs but not closed circular dsDNA nor ssDNA. Recruits and stimulates the ligase activity of LigD.</text>
</comment>
<keyword evidence="3" id="KW-0234">DNA repair</keyword>
<dbReference type="FunFam" id="2.40.290.10:FF:000004">
    <property type="entry name" value="Non-homologous end joining protein Ku"/>
    <property type="match status" value="1"/>
</dbReference>
<evidence type="ECO:0000313" key="6">
    <source>
        <dbReference type="EMBL" id="SHM46485.1"/>
    </source>
</evidence>
<dbReference type="OrthoDB" id="9795084at2"/>
<evidence type="ECO:0000259" key="5">
    <source>
        <dbReference type="SMART" id="SM00559"/>
    </source>
</evidence>
<keyword evidence="2 3" id="KW-0233">DNA recombination</keyword>
<keyword evidence="3" id="KW-0227">DNA damage</keyword>
<dbReference type="Pfam" id="PF02735">
    <property type="entry name" value="Ku"/>
    <property type="match status" value="1"/>
</dbReference>
<dbReference type="RefSeq" id="WP_073255877.1">
    <property type="nucleotide sequence ID" value="NZ_FRCR01000005.1"/>
</dbReference>
<accession>A0A1M7J0K2</accession>
<dbReference type="EMBL" id="FRCR01000005">
    <property type="protein sequence ID" value="SHM46485.1"/>
    <property type="molecule type" value="Genomic_DNA"/>
</dbReference>
<dbReference type="PANTHER" id="PTHR41251:SF1">
    <property type="entry name" value="NON-HOMOLOGOUS END JOINING PROTEIN KU"/>
    <property type="match status" value="1"/>
</dbReference>
<reference evidence="7" key="1">
    <citation type="submission" date="2016-11" db="EMBL/GenBank/DDBJ databases">
        <authorList>
            <person name="Varghese N."/>
            <person name="Submissions S."/>
        </authorList>
    </citation>
    <scope>NUCLEOTIDE SEQUENCE [LARGE SCALE GENOMIC DNA]</scope>
    <source>
        <strain evidence="7">DSM 18802</strain>
    </source>
</reference>
<feature type="region of interest" description="Disordered" evidence="4">
    <location>
        <begin position="256"/>
        <end position="276"/>
    </location>
</feature>
<dbReference type="InterPro" id="IPR006164">
    <property type="entry name" value="DNA_bd_Ku70/Ku80"/>
</dbReference>
<dbReference type="PIRSF" id="PIRSF006493">
    <property type="entry name" value="Prok_Ku"/>
    <property type="match status" value="1"/>
</dbReference>
<feature type="domain" description="Ku" evidence="5">
    <location>
        <begin position="52"/>
        <end position="181"/>
    </location>
</feature>
<dbReference type="Gene3D" id="2.40.290.10">
    <property type="match status" value="1"/>
</dbReference>
<evidence type="ECO:0000256" key="3">
    <source>
        <dbReference type="HAMAP-Rule" id="MF_01875"/>
    </source>
</evidence>
<keyword evidence="7" id="KW-1185">Reference proteome</keyword>
<dbReference type="Proteomes" id="UP000184375">
    <property type="component" value="Unassembled WGS sequence"/>
</dbReference>
<dbReference type="SUPFAM" id="SSF100939">
    <property type="entry name" value="SPOC domain-like"/>
    <property type="match status" value="1"/>
</dbReference>
<dbReference type="PANTHER" id="PTHR41251">
    <property type="entry name" value="NON-HOMOLOGOUS END JOINING PROTEIN KU"/>
    <property type="match status" value="1"/>
</dbReference>